<keyword evidence="7" id="KW-0378">Hydrolase</keyword>
<dbReference type="SUPFAM" id="SSF140990">
    <property type="entry name" value="FtsH protease domain-like"/>
    <property type="match status" value="1"/>
</dbReference>
<dbReference type="SMART" id="SM00382">
    <property type="entry name" value="AAA"/>
    <property type="match status" value="1"/>
</dbReference>
<dbReference type="InterPro" id="IPR003960">
    <property type="entry name" value="ATPase_AAA_CS"/>
</dbReference>
<dbReference type="PANTHER" id="PTHR23076">
    <property type="entry name" value="METALLOPROTEASE M41 FTSH"/>
    <property type="match status" value="1"/>
</dbReference>
<evidence type="ECO:0000256" key="3">
    <source>
        <dbReference type="ARBA" id="ARBA00022989"/>
    </source>
</evidence>
<dbReference type="PANTHER" id="PTHR23076:SF113">
    <property type="entry name" value="ATP-DEPENDENT ZINC METALLOPROTEASE FTSH 1, CHLOROPLASTIC-RELATED"/>
    <property type="match status" value="1"/>
</dbReference>
<dbReference type="GO" id="GO:0051301">
    <property type="term" value="P:cell division"/>
    <property type="evidence" value="ECO:0007669"/>
    <property type="project" value="UniProtKB-KW"/>
</dbReference>
<dbReference type="Proteomes" id="UP000247540">
    <property type="component" value="Unassembled WGS sequence"/>
</dbReference>
<evidence type="ECO:0000256" key="1">
    <source>
        <dbReference type="ARBA" id="ARBA00004370"/>
    </source>
</evidence>
<dbReference type="GO" id="GO:0006508">
    <property type="term" value="P:proteolysis"/>
    <property type="evidence" value="ECO:0007669"/>
    <property type="project" value="UniProtKB-KW"/>
</dbReference>
<comment type="similarity">
    <text evidence="4">Belongs to the AAA ATPase family.</text>
</comment>
<evidence type="ECO:0000256" key="5">
    <source>
        <dbReference type="SAM" id="Phobius"/>
    </source>
</evidence>
<comment type="caution">
    <text evidence="7">The sequence shown here is derived from an EMBL/GenBank/DDBJ whole genome shotgun (WGS) entry which is preliminary data.</text>
</comment>
<accession>A0A318SXM2</accession>
<dbReference type="GO" id="GO:0004222">
    <property type="term" value="F:metalloendopeptidase activity"/>
    <property type="evidence" value="ECO:0007669"/>
    <property type="project" value="InterPro"/>
</dbReference>
<dbReference type="InterPro" id="IPR027417">
    <property type="entry name" value="P-loop_NTPase"/>
</dbReference>
<keyword evidence="7" id="KW-0131">Cell cycle</keyword>
<dbReference type="GO" id="GO:0016020">
    <property type="term" value="C:membrane"/>
    <property type="evidence" value="ECO:0007669"/>
    <property type="project" value="UniProtKB-SubCell"/>
</dbReference>
<keyword evidence="4" id="KW-0067">ATP-binding</keyword>
<evidence type="ECO:0000313" key="8">
    <source>
        <dbReference type="Proteomes" id="UP000247540"/>
    </source>
</evidence>
<feature type="transmembrane region" description="Helical" evidence="5">
    <location>
        <begin position="163"/>
        <end position="184"/>
    </location>
</feature>
<dbReference type="GO" id="GO:0016887">
    <property type="term" value="F:ATP hydrolysis activity"/>
    <property type="evidence" value="ECO:0007669"/>
    <property type="project" value="InterPro"/>
</dbReference>
<comment type="subcellular location">
    <subcellularLocation>
        <location evidence="1">Membrane</location>
    </subcellularLocation>
</comment>
<evidence type="ECO:0000256" key="4">
    <source>
        <dbReference type="RuleBase" id="RU003651"/>
    </source>
</evidence>
<feature type="domain" description="AAA+ ATPase" evidence="6">
    <location>
        <begin position="236"/>
        <end position="376"/>
    </location>
</feature>
<dbReference type="InterPro" id="IPR003959">
    <property type="entry name" value="ATPase_AAA_core"/>
</dbReference>
<dbReference type="PROSITE" id="PS00674">
    <property type="entry name" value="AAA"/>
    <property type="match status" value="1"/>
</dbReference>
<dbReference type="InterPro" id="IPR000642">
    <property type="entry name" value="Peptidase_M41"/>
</dbReference>
<dbReference type="EMBL" id="QJTC01000013">
    <property type="protein sequence ID" value="PYE76403.1"/>
    <property type="molecule type" value="Genomic_DNA"/>
</dbReference>
<keyword evidence="5" id="KW-0472">Membrane</keyword>
<dbReference type="Pfam" id="PF01434">
    <property type="entry name" value="Peptidase_M41"/>
    <property type="match status" value="1"/>
</dbReference>
<keyword evidence="2 5" id="KW-0812">Transmembrane</keyword>
<keyword evidence="4" id="KW-0547">Nucleotide-binding</keyword>
<name>A0A318SXM2_9BURK</name>
<dbReference type="SUPFAM" id="SSF52540">
    <property type="entry name" value="P-loop containing nucleoside triphosphate hydrolases"/>
    <property type="match status" value="1"/>
</dbReference>
<keyword evidence="7" id="KW-0645">Protease</keyword>
<evidence type="ECO:0000313" key="7">
    <source>
        <dbReference type="EMBL" id="PYE76403.1"/>
    </source>
</evidence>
<protein>
    <submittedName>
        <fullName evidence="7">Cell division protease FtsH</fullName>
    </submittedName>
</protein>
<sequence length="640" mass="67392">MRDRAPQALAPAAGSHRMKQNLLRFVKTYRLAVGGVVLALLAALTIGLWPGLSVPVGALPAGAAGQQMAADPGRWGATQRDGSALLADLRGGSIAAVGVTPHALLVTTTGGERYYVVDGRGAFAGLVVQQAQSAATPAFELAMLPQVRVGADISQGWDRGMELFRALIGLLLPLLLIGAMFYLMRRDVTSLSKLVEKPTGVSFSSVVGAGEAKSALADVVQFLHQPARYAALGARAPRGILMLGGPGVGKTLLAKAMAGEAGVNFIATNGSEFSSKFYGVGVAKVKQLFATARKNAPCILFIDEIDGLSKRSAGTGAAESESESNRIINQVLVEMDGFADNEGVIVIGATNLADNLDEALLREGRFDRRVNVKLPDVRDRADILRLYAARLPTMPEADFDQLARMTNGLAPAALAHIVNHAALVAARRDAQWVTMAHMMESVETTRIGELNGGRRALSEGELRRVAVHEAGHAVVASALRSGKVEKVTILPRGGALGVTLVTQEEDTVLYPKSFIEARIQMLLAGRGAELMLLGEASSGAAQDLHEASRLALDMVGRFGLSPEAGLFSLAAVPEAHAGSAVGDAVRQANSLLVALEARCTEVLEAHLPALKALTAELLEQEEVEGDRVEELVHSPLRRAA</sequence>
<reference evidence="7 8" key="1">
    <citation type="submission" date="2018-06" db="EMBL/GenBank/DDBJ databases">
        <title>Genomic Encyclopedia of Type Strains, Phase III (KMG-III): the genomes of soil and plant-associated and newly described type strains.</title>
        <authorList>
            <person name="Whitman W."/>
        </authorList>
    </citation>
    <scope>NUCLEOTIDE SEQUENCE [LARGE SCALE GENOMIC DNA]</scope>
    <source>
        <strain evidence="7 8">CECT 7646</strain>
    </source>
</reference>
<keyword evidence="7" id="KW-0132">Cell division</keyword>
<dbReference type="FunFam" id="3.40.50.300:FF:002568">
    <property type="entry name" value="Cell division protein (FtsH)"/>
    <property type="match status" value="1"/>
</dbReference>
<dbReference type="Gene3D" id="1.20.58.760">
    <property type="entry name" value="Peptidase M41"/>
    <property type="match status" value="1"/>
</dbReference>
<gene>
    <name evidence="7" type="ORF">DFQ15_11391</name>
</gene>
<dbReference type="GO" id="GO:0005524">
    <property type="term" value="F:ATP binding"/>
    <property type="evidence" value="ECO:0007669"/>
    <property type="project" value="UniProtKB-KW"/>
</dbReference>
<proteinExistence type="inferred from homology"/>
<dbReference type="Gene3D" id="3.40.50.300">
    <property type="entry name" value="P-loop containing nucleotide triphosphate hydrolases"/>
    <property type="match status" value="1"/>
</dbReference>
<dbReference type="Gene3D" id="1.10.8.60">
    <property type="match status" value="1"/>
</dbReference>
<dbReference type="Pfam" id="PF00004">
    <property type="entry name" value="AAA"/>
    <property type="match status" value="1"/>
</dbReference>
<dbReference type="GO" id="GO:0004176">
    <property type="term" value="F:ATP-dependent peptidase activity"/>
    <property type="evidence" value="ECO:0007669"/>
    <property type="project" value="InterPro"/>
</dbReference>
<dbReference type="AlphaFoldDB" id="A0A318SXM2"/>
<keyword evidence="8" id="KW-1185">Reference proteome</keyword>
<dbReference type="InterPro" id="IPR037219">
    <property type="entry name" value="Peptidase_M41-like"/>
</dbReference>
<dbReference type="InterPro" id="IPR003593">
    <property type="entry name" value="AAA+_ATPase"/>
</dbReference>
<evidence type="ECO:0000259" key="6">
    <source>
        <dbReference type="SMART" id="SM00382"/>
    </source>
</evidence>
<organism evidence="7 8">
    <name type="scientific">Xylophilus ampelinus</name>
    <dbReference type="NCBI Taxonomy" id="54067"/>
    <lineage>
        <taxon>Bacteria</taxon>
        <taxon>Pseudomonadati</taxon>
        <taxon>Pseudomonadota</taxon>
        <taxon>Betaproteobacteria</taxon>
        <taxon>Burkholderiales</taxon>
        <taxon>Xylophilus</taxon>
    </lineage>
</organism>
<feature type="transmembrane region" description="Helical" evidence="5">
    <location>
        <begin position="28"/>
        <end position="49"/>
    </location>
</feature>
<keyword evidence="3 5" id="KW-1133">Transmembrane helix</keyword>
<evidence type="ECO:0000256" key="2">
    <source>
        <dbReference type="ARBA" id="ARBA00022692"/>
    </source>
</evidence>